<protein>
    <submittedName>
        <fullName evidence="4">L-ribulose-5-phosphate 4-epimerase</fullName>
    </submittedName>
</protein>
<dbReference type="InterPro" id="IPR036409">
    <property type="entry name" value="Aldolase_II/adducin_N_sf"/>
</dbReference>
<dbReference type="Proteomes" id="UP000013085">
    <property type="component" value="Unassembled WGS sequence"/>
</dbReference>
<gene>
    <name evidence="4" type="ORF">HMPREF1090_01640</name>
</gene>
<dbReference type="PANTHER" id="PTHR22789">
    <property type="entry name" value="FUCULOSE PHOSPHATE ALDOLASE"/>
    <property type="match status" value="1"/>
</dbReference>
<feature type="domain" description="Class II aldolase/adducin N-terminal" evidence="3">
    <location>
        <begin position="8"/>
        <end position="186"/>
    </location>
</feature>
<dbReference type="Gene3D" id="3.40.225.10">
    <property type="entry name" value="Class II aldolase/adducin N-terminal domain"/>
    <property type="match status" value="1"/>
</dbReference>
<proteinExistence type="predicted"/>
<evidence type="ECO:0000313" key="4">
    <source>
        <dbReference type="EMBL" id="ENZ17690.1"/>
    </source>
</evidence>
<dbReference type="HOGENOM" id="CLU_006033_3_1_9"/>
<evidence type="ECO:0000259" key="3">
    <source>
        <dbReference type="SMART" id="SM01007"/>
    </source>
</evidence>
<dbReference type="GO" id="GO:0019323">
    <property type="term" value="P:pentose catabolic process"/>
    <property type="evidence" value="ECO:0007669"/>
    <property type="project" value="TreeGrafter"/>
</dbReference>
<dbReference type="InterPro" id="IPR050197">
    <property type="entry name" value="Aldolase_class_II_sugar_metab"/>
</dbReference>
<dbReference type="RefSeq" id="WP_002595496.1">
    <property type="nucleotide sequence ID" value="NZ_KB851018.1"/>
</dbReference>
<evidence type="ECO:0000313" key="5">
    <source>
        <dbReference type="Proteomes" id="UP000013085"/>
    </source>
</evidence>
<evidence type="ECO:0000256" key="2">
    <source>
        <dbReference type="ARBA" id="ARBA00023239"/>
    </source>
</evidence>
<organism evidence="4 5">
    <name type="scientific">[Clostridium] clostridioforme 90A8</name>
    <dbReference type="NCBI Taxonomy" id="999408"/>
    <lineage>
        <taxon>Bacteria</taxon>
        <taxon>Bacillati</taxon>
        <taxon>Bacillota</taxon>
        <taxon>Clostridia</taxon>
        <taxon>Lachnospirales</taxon>
        <taxon>Lachnospiraceae</taxon>
        <taxon>Enterocloster</taxon>
    </lineage>
</organism>
<keyword evidence="2" id="KW-0456">Lyase</keyword>
<dbReference type="SUPFAM" id="SSF53639">
    <property type="entry name" value="AraD/HMP-PK domain-like"/>
    <property type="match status" value="1"/>
</dbReference>
<sequence>MLYEEARQEILDVCRRMVRKGYFLGTWGNVSVRIGDHIVLTPSKVEYGSMRLEDFVVIDLEGNKVEGSRTPTSEKEVHRQIYLVRDDIKAVIHAHTQKAMAVSALPISSVPCMVEEMSQLFGGKIPLSRQYIPAEQHQSLGRGAAEVIEDKNGLILRNHGPVACGRNLSEAALTVDVMEKACAIYLDIINRPIKEIPSRFVQSERERFLFKYGHENT</sequence>
<dbReference type="Pfam" id="PF00596">
    <property type="entry name" value="Aldolase_II"/>
    <property type="match status" value="1"/>
</dbReference>
<keyword evidence="1" id="KW-0479">Metal-binding</keyword>
<accession>A0A0E2HDX5</accession>
<comment type="caution">
    <text evidence="4">The sequence shown here is derived from an EMBL/GenBank/DDBJ whole genome shotgun (WGS) entry which is preliminary data.</text>
</comment>
<dbReference type="InterPro" id="IPR001303">
    <property type="entry name" value="Aldolase_II/adducin_N"/>
</dbReference>
<reference evidence="4 5" key="1">
    <citation type="submission" date="2013-01" db="EMBL/GenBank/DDBJ databases">
        <title>The Genome Sequence of Clostridium clostridioforme 90A8.</title>
        <authorList>
            <consortium name="The Broad Institute Genome Sequencing Platform"/>
            <person name="Earl A."/>
            <person name="Ward D."/>
            <person name="Feldgarden M."/>
            <person name="Gevers D."/>
            <person name="Courvalin P."/>
            <person name="Lambert T."/>
            <person name="Walker B."/>
            <person name="Young S.K."/>
            <person name="Zeng Q."/>
            <person name="Gargeya S."/>
            <person name="Fitzgerald M."/>
            <person name="Haas B."/>
            <person name="Abouelleil A."/>
            <person name="Alvarado L."/>
            <person name="Arachchi H.M."/>
            <person name="Berlin A.M."/>
            <person name="Chapman S.B."/>
            <person name="Dewar J."/>
            <person name="Goldberg J."/>
            <person name="Griggs A."/>
            <person name="Gujja S."/>
            <person name="Hansen M."/>
            <person name="Howarth C."/>
            <person name="Imamovic A."/>
            <person name="Larimer J."/>
            <person name="McCowan C."/>
            <person name="Murphy C."/>
            <person name="Neiman D."/>
            <person name="Pearson M."/>
            <person name="Priest M."/>
            <person name="Roberts A."/>
            <person name="Saif S."/>
            <person name="Shea T."/>
            <person name="Sisk P."/>
            <person name="Sykes S."/>
            <person name="Wortman J."/>
            <person name="Nusbaum C."/>
            <person name="Birren B."/>
        </authorList>
    </citation>
    <scope>NUCLEOTIDE SEQUENCE [LARGE SCALE GENOMIC DNA]</scope>
    <source>
        <strain evidence="4 5">90A8</strain>
    </source>
</reference>
<dbReference type="GO" id="GO:0016832">
    <property type="term" value="F:aldehyde-lyase activity"/>
    <property type="evidence" value="ECO:0007669"/>
    <property type="project" value="TreeGrafter"/>
</dbReference>
<dbReference type="AlphaFoldDB" id="A0A0E2HDX5"/>
<dbReference type="SMART" id="SM01007">
    <property type="entry name" value="Aldolase_II"/>
    <property type="match status" value="1"/>
</dbReference>
<dbReference type="GO" id="GO:0046872">
    <property type="term" value="F:metal ion binding"/>
    <property type="evidence" value="ECO:0007669"/>
    <property type="project" value="UniProtKB-KW"/>
</dbReference>
<dbReference type="PANTHER" id="PTHR22789:SF0">
    <property type="entry name" value="3-OXO-TETRONATE 4-PHOSPHATE DECARBOXYLASE-RELATED"/>
    <property type="match status" value="1"/>
</dbReference>
<dbReference type="PATRIC" id="fig|999408.3.peg.1767"/>
<dbReference type="EMBL" id="AGYR01000013">
    <property type="protein sequence ID" value="ENZ17690.1"/>
    <property type="molecule type" value="Genomic_DNA"/>
</dbReference>
<evidence type="ECO:0000256" key="1">
    <source>
        <dbReference type="ARBA" id="ARBA00022723"/>
    </source>
</evidence>
<dbReference type="GO" id="GO:0005829">
    <property type="term" value="C:cytosol"/>
    <property type="evidence" value="ECO:0007669"/>
    <property type="project" value="TreeGrafter"/>
</dbReference>
<name>A0A0E2HDX5_9FIRM</name>